<keyword evidence="1" id="KW-0812">Transmembrane</keyword>
<keyword evidence="1" id="KW-0472">Membrane</keyword>
<protein>
    <recommendedName>
        <fullName evidence="4">Transmembrane protein</fullName>
    </recommendedName>
</protein>
<reference evidence="2 3" key="1">
    <citation type="journal article" date="2011" name="J. Bacteriol.">
        <title>Genome sequence of Chthoniobacter flavus Ellin428, an aerobic heterotrophic soil bacterium.</title>
        <authorList>
            <person name="Kant R."/>
            <person name="van Passel M.W."/>
            <person name="Palva A."/>
            <person name="Lucas S."/>
            <person name="Lapidus A."/>
            <person name="Glavina Del Rio T."/>
            <person name="Dalin E."/>
            <person name="Tice H."/>
            <person name="Bruce D."/>
            <person name="Goodwin L."/>
            <person name="Pitluck S."/>
            <person name="Larimer F.W."/>
            <person name="Land M.L."/>
            <person name="Hauser L."/>
            <person name="Sangwan P."/>
            <person name="de Vos W.M."/>
            <person name="Janssen P.H."/>
            <person name="Smidt H."/>
        </authorList>
    </citation>
    <scope>NUCLEOTIDE SEQUENCE [LARGE SCALE GENOMIC DNA]</scope>
    <source>
        <strain evidence="2 3">Ellin428</strain>
    </source>
</reference>
<sequence length="140" mass="14999">MPDATTEEVRPAKEAGLFGHLSALLAAKLAYLHARLELAGIESKEAAIHLGIILGLAIVALVLLIFGYFFLVIAVAFLIGLAFGGHAWVWVLFGAAVLHLLGAGLLLLIARTRLGVPLFPITLAELKKDQEWLKTNAKPN</sequence>
<dbReference type="InterPro" id="IPR009937">
    <property type="entry name" value="Phage_holin_3_6"/>
</dbReference>
<accession>B4D007</accession>
<dbReference type="STRING" id="497964.CfE428DRAFT_2245"/>
<keyword evidence="1" id="KW-1133">Transmembrane helix</keyword>
<dbReference type="RefSeq" id="WP_006979570.1">
    <property type="nucleotide sequence ID" value="NZ_ABVL01000005.1"/>
</dbReference>
<evidence type="ECO:0000313" key="2">
    <source>
        <dbReference type="EMBL" id="EDY20321.1"/>
    </source>
</evidence>
<comment type="caution">
    <text evidence="2">The sequence shown here is derived from an EMBL/GenBank/DDBJ whole genome shotgun (WGS) entry which is preliminary data.</text>
</comment>
<feature type="transmembrane region" description="Helical" evidence="1">
    <location>
        <begin position="48"/>
        <end position="81"/>
    </location>
</feature>
<evidence type="ECO:0008006" key="4">
    <source>
        <dbReference type="Google" id="ProtNLM"/>
    </source>
</evidence>
<dbReference type="AlphaFoldDB" id="B4D007"/>
<organism evidence="2 3">
    <name type="scientific">Chthoniobacter flavus Ellin428</name>
    <dbReference type="NCBI Taxonomy" id="497964"/>
    <lineage>
        <taxon>Bacteria</taxon>
        <taxon>Pseudomonadati</taxon>
        <taxon>Verrucomicrobiota</taxon>
        <taxon>Spartobacteria</taxon>
        <taxon>Chthoniobacterales</taxon>
        <taxon>Chthoniobacteraceae</taxon>
        <taxon>Chthoniobacter</taxon>
    </lineage>
</organism>
<evidence type="ECO:0000313" key="3">
    <source>
        <dbReference type="Proteomes" id="UP000005824"/>
    </source>
</evidence>
<feature type="transmembrane region" description="Helical" evidence="1">
    <location>
        <begin position="87"/>
        <end position="110"/>
    </location>
</feature>
<proteinExistence type="predicted"/>
<dbReference type="Pfam" id="PF07332">
    <property type="entry name" value="Phage_holin_3_6"/>
    <property type="match status" value="1"/>
</dbReference>
<evidence type="ECO:0000256" key="1">
    <source>
        <dbReference type="SAM" id="Phobius"/>
    </source>
</evidence>
<name>B4D007_9BACT</name>
<dbReference type="Proteomes" id="UP000005824">
    <property type="component" value="Unassembled WGS sequence"/>
</dbReference>
<gene>
    <name evidence="2" type="ORF">CfE428DRAFT_2245</name>
</gene>
<dbReference type="EMBL" id="ABVL01000005">
    <property type="protein sequence ID" value="EDY20321.1"/>
    <property type="molecule type" value="Genomic_DNA"/>
</dbReference>
<keyword evidence="3" id="KW-1185">Reference proteome</keyword>
<dbReference type="InParanoid" id="B4D007"/>